<proteinExistence type="predicted"/>
<accession>A0A919TPR7</accession>
<evidence type="ECO:0000313" key="3">
    <source>
        <dbReference type="Proteomes" id="UP000623608"/>
    </source>
</evidence>
<keyword evidence="1" id="KW-0812">Transmembrane</keyword>
<sequence>MPSLNGEAPPVGQDRRCLLISSRALARKGTRMPTLDFFHSNYLAASAGEGQSPGRVFAVLGAVFLLMLAFRAMRRAVGPFGEILKAALGAVATFLLIALAVVLLLVSLVR</sequence>
<dbReference type="AlphaFoldDB" id="A0A919TPR7"/>
<evidence type="ECO:0000256" key="1">
    <source>
        <dbReference type="SAM" id="Phobius"/>
    </source>
</evidence>
<gene>
    <name evidence="2" type="ORF">Ate02nite_10180</name>
</gene>
<keyword evidence="3" id="KW-1185">Reference proteome</keyword>
<dbReference type="EMBL" id="BOMY01000007">
    <property type="protein sequence ID" value="GIF18288.1"/>
    <property type="molecule type" value="Genomic_DNA"/>
</dbReference>
<protein>
    <submittedName>
        <fullName evidence="2">Uncharacterized protein</fullName>
    </submittedName>
</protein>
<feature type="transmembrane region" description="Helical" evidence="1">
    <location>
        <begin position="56"/>
        <end position="74"/>
    </location>
</feature>
<organism evidence="2 3">
    <name type="scientific">Paractinoplanes tereljensis</name>
    <dbReference type="NCBI Taxonomy" id="571912"/>
    <lineage>
        <taxon>Bacteria</taxon>
        <taxon>Bacillati</taxon>
        <taxon>Actinomycetota</taxon>
        <taxon>Actinomycetes</taxon>
        <taxon>Micromonosporales</taxon>
        <taxon>Micromonosporaceae</taxon>
        <taxon>Paractinoplanes</taxon>
    </lineage>
</organism>
<comment type="caution">
    <text evidence="2">The sequence shown here is derived from an EMBL/GenBank/DDBJ whole genome shotgun (WGS) entry which is preliminary data.</text>
</comment>
<reference evidence="2" key="1">
    <citation type="submission" date="2021-01" db="EMBL/GenBank/DDBJ databases">
        <title>Whole genome shotgun sequence of Actinoplanes tereljensis NBRC 105297.</title>
        <authorList>
            <person name="Komaki H."/>
            <person name="Tamura T."/>
        </authorList>
    </citation>
    <scope>NUCLEOTIDE SEQUENCE</scope>
    <source>
        <strain evidence="2">NBRC 105297</strain>
    </source>
</reference>
<dbReference type="Proteomes" id="UP000623608">
    <property type="component" value="Unassembled WGS sequence"/>
</dbReference>
<name>A0A919TPR7_9ACTN</name>
<keyword evidence="1" id="KW-0472">Membrane</keyword>
<evidence type="ECO:0000313" key="2">
    <source>
        <dbReference type="EMBL" id="GIF18288.1"/>
    </source>
</evidence>
<feature type="transmembrane region" description="Helical" evidence="1">
    <location>
        <begin position="86"/>
        <end position="109"/>
    </location>
</feature>
<keyword evidence="1" id="KW-1133">Transmembrane helix</keyword>